<dbReference type="PROSITE" id="PS50067">
    <property type="entry name" value="KINESIN_MOTOR_2"/>
    <property type="match status" value="1"/>
</dbReference>
<evidence type="ECO:0000256" key="4">
    <source>
        <dbReference type="ARBA" id="ARBA00022701"/>
    </source>
</evidence>
<evidence type="ECO:0000256" key="3">
    <source>
        <dbReference type="ARBA" id="ARBA00022490"/>
    </source>
</evidence>
<evidence type="ECO:0000256" key="5">
    <source>
        <dbReference type="ARBA" id="ARBA00022741"/>
    </source>
</evidence>
<sequence length="851" mass="96144">MEERTESAQMRASQLRPPGSRLPAPNLRPPTLNEMSDSQNNVRAQPSMLPQSGIKRPQSNSVSQALPDPKSRKTLMERAATEFPGKASITATPAPRTANKGVSLASQSGLLRAATSSLSHARLEDTHPIENGSTELDDYCVVERFDREGFCGTIELRYEAEVCYRYQATFDLNASLTTPIIQIIIFSSPSQQLRSECRQRPNASRIRPQTAMTTHPAEEDDPPTGKQNSWDMDERLVEVEAQFKAMKEVMNVSLTDKKAMEEVIEMAKTRANDLERERNRLDEKNAGLQGELDGMRQQLQSLTLDLEQERRSYKYELEDRAREHRSELDQLRRTLEDQTDRLSRQHQEELDALKRHYRVELEDEKLQAAREVEELRSKLGSEQDGLNLALHNKDREIQSTRAEMDVLNADIDRERTQKTHLQKQIDDLIGANSSLESTVRSLQAQVHFLESDSKQQSDSFAEMEARMQEALVAADEARQKLIKEETERRALFNKYQELKGNIRVMCRVRPVLEDSEGTAAELDFPDDKTSAQIYVRGPEEKNALGKSSSKTYPFEFDRVFTPQVHNEEVFGEISQLVQSALDGYNVCIFCYGQTGSGKTYTMSSSDGMIPRATKMIYDTVNKLKEKSWTYTMEGNFVEVYNEELHDLLTSAKEAEGKRKPEIRHDETRKTTTVVNCKSVTLDSEDTVEQMLKHAQNNRSVAATKANERSSRSHSVFILKLTGENSATHERCEGTLNLVDLAGSERLKHSGAEGDRMKETQNINKSLTCLGDVIEALGKGNGHIPYRNSQLTYLLKNSLGGNSKTLMFVMVSPLEAHLKETLTSLRFATKVHNTHIGTAKATKKTKDRTGDS</sequence>
<protein>
    <recommendedName>
        <fullName evidence="11">Kinesin-like protein</fullName>
    </recommendedName>
</protein>
<comment type="caution">
    <text evidence="15">The sequence shown here is derived from an EMBL/GenBank/DDBJ whole genome shotgun (WGS) entry which is preliminary data.</text>
</comment>
<feature type="region of interest" description="Disordered" evidence="13">
    <location>
        <begin position="1"/>
        <end position="72"/>
    </location>
</feature>
<evidence type="ECO:0000256" key="11">
    <source>
        <dbReference type="RuleBase" id="RU000394"/>
    </source>
</evidence>
<dbReference type="GO" id="GO:0008017">
    <property type="term" value="F:microtubule binding"/>
    <property type="evidence" value="ECO:0007669"/>
    <property type="project" value="InterPro"/>
</dbReference>
<dbReference type="PANTHER" id="PTHR47972:SF45">
    <property type="entry name" value="PROTEIN CLARET SEGREGATIONAL"/>
    <property type="match status" value="1"/>
</dbReference>
<dbReference type="InterPro" id="IPR001752">
    <property type="entry name" value="Kinesin_motor_dom"/>
</dbReference>
<name>A0A0G2FUP0_9PEZI</name>
<evidence type="ECO:0000259" key="14">
    <source>
        <dbReference type="PROSITE" id="PS50067"/>
    </source>
</evidence>
<dbReference type="Pfam" id="PF00225">
    <property type="entry name" value="Kinesin"/>
    <property type="match status" value="1"/>
</dbReference>
<reference evidence="15 16" key="2">
    <citation type="submission" date="2015-05" db="EMBL/GenBank/DDBJ databases">
        <authorList>
            <person name="Morales-Cruz A."/>
            <person name="Amrine K.C."/>
            <person name="Cantu D."/>
        </authorList>
    </citation>
    <scope>NUCLEOTIDE SEQUENCE [LARGE SCALE GENOMIC DNA]</scope>
    <source>
        <strain evidence="15">DA912</strain>
    </source>
</reference>
<feature type="region of interest" description="Disordered" evidence="13">
    <location>
        <begin position="195"/>
        <end position="229"/>
    </location>
</feature>
<dbReference type="CDD" id="cd01366">
    <property type="entry name" value="KISc_C_terminal"/>
    <property type="match status" value="1"/>
</dbReference>
<reference evidence="15 16" key="1">
    <citation type="submission" date="2015-05" db="EMBL/GenBank/DDBJ databases">
        <title>Distinctive expansion of gene families associated with plant cell wall degradation and secondary metabolism in the genomes of grapevine trunk pathogens.</title>
        <authorList>
            <person name="Lawrence D.P."/>
            <person name="Travadon R."/>
            <person name="Rolshausen P.E."/>
            <person name="Baumgartner K."/>
        </authorList>
    </citation>
    <scope>NUCLEOTIDE SEQUENCE [LARGE SCALE GENOMIC DNA]</scope>
    <source>
        <strain evidence="15">DA912</strain>
    </source>
</reference>
<dbReference type="GO" id="GO:0005874">
    <property type="term" value="C:microtubule"/>
    <property type="evidence" value="ECO:0007669"/>
    <property type="project" value="UniProtKB-KW"/>
</dbReference>
<dbReference type="InterPro" id="IPR036961">
    <property type="entry name" value="Kinesin_motor_dom_sf"/>
</dbReference>
<dbReference type="GO" id="GO:0008569">
    <property type="term" value="F:minus-end-directed microtubule motor activity"/>
    <property type="evidence" value="ECO:0007669"/>
    <property type="project" value="UniProtKB-ARBA"/>
</dbReference>
<dbReference type="FunFam" id="3.40.850.10:FF:000065">
    <property type="entry name" value="Kinesin-like protein"/>
    <property type="match status" value="1"/>
</dbReference>
<feature type="coiled-coil region" evidence="12">
    <location>
        <begin position="257"/>
        <end position="501"/>
    </location>
</feature>
<dbReference type="GO" id="GO:0090307">
    <property type="term" value="P:mitotic spindle assembly"/>
    <property type="evidence" value="ECO:0007669"/>
    <property type="project" value="UniProtKB-ARBA"/>
</dbReference>
<keyword evidence="7 12" id="KW-0175">Coiled coil</keyword>
<dbReference type="GO" id="GO:0005524">
    <property type="term" value="F:ATP binding"/>
    <property type="evidence" value="ECO:0007669"/>
    <property type="project" value="UniProtKB-UniRule"/>
</dbReference>
<evidence type="ECO:0000256" key="12">
    <source>
        <dbReference type="SAM" id="Coils"/>
    </source>
</evidence>
<keyword evidence="3" id="KW-0963">Cytoplasm</keyword>
<evidence type="ECO:0000256" key="8">
    <source>
        <dbReference type="ARBA" id="ARBA00023175"/>
    </source>
</evidence>
<keyword evidence="8 10" id="KW-0505">Motor protein</keyword>
<evidence type="ECO:0000256" key="6">
    <source>
        <dbReference type="ARBA" id="ARBA00022840"/>
    </source>
</evidence>
<keyword evidence="16" id="KW-1185">Reference proteome</keyword>
<evidence type="ECO:0000256" key="2">
    <source>
        <dbReference type="ARBA" id="ARBA00010899"/>
    </source>
</evidence>
<dbReference type="GO" id="GO:0007018">
    <property type="term" value="P:microtubule-based movement"/>
    <property type="evidence" value="ECO:0007669"/>
    <property type="project" value="InterPro"/>
</dbReference>
<feature type="domain" description="Kinesin motor" evidence="14">
    <location>
        <begin position="501"/>
        <end position="833"/>
    </location>
</feature>
<accession>A0A0G2FUP0</accession>
<dbReference type="Proteomes" id="UP000034680">
    <property type="component" value="Unassembled WGS sequence"/>
</dbReference>
<dbReference type="InterPro" id="IPR027640">
    <property type="entry name" value="Kinesin-like_fam"/>
</dbReference>
<dbReference type="STRING" id="1214573.A0A0G2FUP0"/>
<comment type="subcellular location">
    <subcellularLocation>
        <location evidence="1">Cytoplasm</location>
        <location evidence="1">Cytoskeleton</location>
    </subcellularLocation>
</comment>
<dbReference type="PANTHER" id="PTHR47972">
    <property type="entry name" value="KINESIN-LIKE PROTEIN KLP-3"/>
    <property type="match status" value="1"/>
</dbReference>
<organism evidence="15 16">
    <name type="scientific">Diaporthe ampelina</name>
    <dbReference type="NCBI Taxonomy" id="1214573"/>
    <lineage>
        <taxon>Eukaryota</taxon>
        <taxon>Fungi</taxon>
        <taxon>Dikarya</taxon>
        <taxon>Ascomycota</taxon>
        <taxon>Pezizomycotina</taxon>
        <taxon>Sordariomycetes</taxon>
        <taxon>Sordariomycetidae</taxon>
        <taxon>Diaporthales</taxon>
        <taxon>Diaporthaceae</taxon>
        <taxon>Diaporthe</taxon>
    </lineage>
</organism>
<dbReference type="Gene3D" id="3.40.850.10">
    <property type="entry name" value="Kinesin motor domain"/>
    <property type="match status" value="1"/>
</dbReference>
<keyword evidence="5 10" id="KW-0547">Nucleotide-binding</keyword>
<dbReference type="SUPFAM" id="SSF52540">
    <property type="entry name" value="P-loop containing nucleoside triphosphate hydrolases"/>
    <property type="match status" value="1"/>
</dbReference>
<dbReference type="PROSITE" id="PS00411">
    <property type="entry name" value="KINESIN_MOTOR_1"/>
    <property type="match status" value="1"/>
</dbReference>
<evidence type="ECO:0000256" key="13">
    <source>
        <dbReference type="SAM" id="MobiDB-lite"/>
    </source>
</evidence>
<evidence type="ECO:0000256" key="9">
    <source>
        <dbReference type="ARBA" id="ARBA00023212"/>
    </source>
</evidence>
<dbReference type="InterPro" id="IPR027417">
    <property type="entry name" value="P-loop_NTPase"/>
</dbReference>
<dbReference type="InterPro" id="IPR019821">
    <property type="entry name" value="Kinesin_motor_CS"/>
</dbReference>
<gene>
    <name evidence="15" type="ORF">UCDDA912_g02271</name>
</gene>
<feature type="compositionally biased region" description="Polar residues" evidence="13">
    <location>
        <begin position="33"/>
        <end position="50"/>
    </location>
</feature>
<evidence type="ECO:0000256" key="7">
    <source>
        <dbReference type="ARBA" id="ARBA00023054"/>
    </source>
</evidence>
<evidence type="ECO:0000313" key="15">
    <source>
        <dbReference type="EMBL" id="KKY37711.1"/>
    </source>
</evidence>
<dbReference type="PRINTS" id="PR00380">
    <property type="entry name" value="KINESINHEAVY"/>
</dbReference>
<keyword evidence="6 10" id="KW-0067">ATP-binding</keyword>
<evidence type="ECO:0000256" key="1">
    <source>
        <dbReference type="ARBA" id="ARBA00004245"/>
    </source>
</evidence>
<feature type="binding site" evidence="10">
    <location>
        <begin position="592"/>
        <end position="599"/>
    </location>
    <ligand>
        <name>ATP</name>
        <dbReference type="ChEBI" id="CHEBI:30616"/>
    </ligand>
</feature>
<keyword evidence="4 11" id="KW-0493">Microtubule</keyword>
<comment type="similarity">
    <text evidence="2">Belongs to the TRAFAC class myosin-kinesin ATPase superfamily. Kinesin family. KIN-14 subfamily.</text>
</comment>
<dbReference type="EMBL" id="LCUC01000074">
    <property type="protein sequence ID" value="KKY37711.1"/>
    <property type="molecule type" value="Genomic_DNA"/>
</dbReference>
<proteinExistence type="inferred from homology"/>
<keyword evidence="9" id="KW-0206">Cytoskeleton</keyword>
<evidence type="ECO:0000313" key="16">
    <source>
        <dbReference type="Proteomes" id="UP000034680"/>
    </source>
</evidence>
<evidence type="ECO:0000256" key="10">
    <source>
        <dbReference type="PROSITE-ProRule" id="PRU00283"/>
    </source>
</evidence>
<dbReference type="AlphaFoldDB" id="A0A0G2FUP0"/>
<dbReference type="SMART" id="SM00129">
    <property type="entry name" value="KISc"/>
    <property type="match status" value="1"/>
</dbReference>
<dbReference type="OrthoDB" id="3176171at2759"/>